<evidence type="ECO:0000313" key="3">
    <source>
        <dbReference type="Proteomes" id="UP000218934"/>
    </source>
</evidence>
<dbReference type="Pfam" id="PF00378">
    <property type="entry name" value="ECH_1"/>
    <property type="match status" value="1"/>
</dbReference>
<dbReference type="AlphaFoldDB" id="A0A2A4FVP6"/>
<keyword evidence="2" id="KW-0413">Isomerase</keyword>
<evidence type="ECO:0000256" key="1">
    <source>
        <dbReference type="ARBA" id="ARBA00005254"/>
    </source>
</evidence>
<proteinExistence type="inferred from homology"/>
<gene>
    <name evidence="2" type="ORF">COO09_08855</name>
</gene>
<comment type="similarity">
    <text evidence="1">Belongs to the enoyl-CoA hydratase/isomerase family.</text>
</comment>
<protein>
    <submittedName>
        <fullName evidence="2">2-(1,2-epoxy-1,2-dihydrophenyl)acetyl-CoA isomerase</fullName>
    </submittedName>
</protein>
<keyword evidence="3" id="KW-1185">Reference proteome</keyword>
<dbReference type="PANTHER" id="PTHR43459">
    <property type="entry name" value="ENOYL-COA HYDRATASE"/>
    <property type="match status" value="1"/>
</dbReference>
<dbReference type="Proteomes" id="UP000218934">
    <property type="component" value="Unassembled WGS sequence"/>
</dbReference>
<comment type="caution">
    <text evidence="2">The sequence shown here is derived from an EMBL/GenBank/DDBJ whole genome shotgun (WGS) entry which is preliminary data.</text>
</comment>
<organism evidence="2 3">
    <name type="scientific">Rhizorhabdus dicambivorans</name>
    <dbReference type="NCBI Taxonomy" id="1850238"/>
    <lineage>
        <taxon>Bacteria</taxon>
        <taxon>Pseudomonadati</taxon>
        <taxon>Pseudomonadota</taxon>
        <taxon>Alphaproteobacteria</taxon>
        <taxon>Sphingomonadales</taxon>
        <taxon>Sphingomonadaceae</taxon>
        <taxon>Rhizorhabdus</taxon>
    </lineage>
</organism>
<dbReference type="InterPro" id="IPR011968">
    <property type="entry name" value="PaaB1"/>
</dbReference>
<dbReference type="GO" id="GO:0010124">
    <property type="term" value="P:phenylacetate catabolic process"/>
    <property type="evidence" value="ECO:0007669"/>
    <property type="project" value="InterPro"/>
</dbReference>
<dbReference type="Gene3D" id="3.90.226.10">
    <property type="entry name" value="2-enoyl-CoA Hydratase, Chain A, domain 1"/>
    <property type="match status" value="1"/>
</dbReference>
<sequence length="263" mass="28635">MGFETIIFEREEGVARIRLNRPERLNAFTVKMHEEIGGVLEQLAADRDLKLLLLTGEGRGFCAGQDLLELKRESGEQPRDLGASLEWRWGPLARRLARLPAPVICAVNGVAAGAGASIAFACDIVIARKSAQFIQSFAQIGLVPDAGGTWHLPRLAGQARAMGLALTAEPLPAQTAAEWGLIWRAVDDEAFAEAVEALIGRLAAMAPLALAGIKRAIRASSTSTLEQQLDIERDLQRELGWSEDYAEGVRAFEEKRRPAFKGR</sequence>
<dbReference type="KEGG" id="rdi:CMV14_07225"/>
<dbReference type="GO" id="GO:0016853">
    <property type="term" value="F:isomerase activity"/>
    <property type="evidence" value="ECO:0007669"/>
    <property type="project" value="UniProtKB-KW"/>
</dbReference>
<dbReference type="Gene3D" id="1.10.12.10">
    <property type="entry name" value="Lyase 2-enoyl-coa Hydratase, Chain A, domain 2"/>
    <property type="match status" value="1"/>
</dbReference>
<reference evidence="2 3" key="1">
    <citation type="submission" date="2017-09" db="EMBL/GenBank/DDBJ databases">
        <title>The Catabolism of 3,6-Dichlorosalicylic acid is Initiated by the Cytochrome P450 Monooxygenase DsmABC in Rhizorhabdus dicambivorans Ndbn-20.</title>
        <authorList>
            <person name="Na L."/>
        </authorList>
    </citation>
    <scope>NUCLEOTIDE SEQUENCE [LARGE SCALE GENOMIC DNA]</scope>
    <source>
        <strain evidence="2 3">Ndbn-20m</strain>
    </source>
</reference>
<name>A0A2A4FVP6_9SPHN</name>
<dbReference type="InterPro" id="IPR029045">
    <property type="entry name" value="ClpP/crotonase-like_dom_sf"/>
</dbReference>
<dbReference type="SUPFAM" id="SSF52096">
    <property type="entry name" value="ClpP/crotonase"/>
    <property type="match status" value="1"/>
</dbReference>
<dbReference type="OrthoDB" id="9777711at2"/>
<dbReference type="CDD" id="cd06558">
    <property type="entry name" value="crotonase-like"/>
    <property type="match status" value="1"/>
</dbReference>
<dbReference type="EMBL" id="NWUF01000007">
    <property type="protein sequence ID" value="PCE42519.1"/>
    <property type="molecule type" value="Genomic_DNA"/>
</dbReference>
<evidence type="ECO:0000313" key="2">
    <source>
        <dbReference type="EMBL" id="PCE42519.1"/>
    </source>
</evidence>
<dbReference type="InterPro" id="IPR001753">
    <property type="entry name" value="Enoyl-CoA_hydra/iso"/>
</dbReference>
<dbReference type="NCBIfam" id="TIGR02280">
    <property type="entry name" value="PaaB1"/>
    <property type="match status" value="1"/>
</dbReference>
<dbReference type="PANTHER" id="PTHR43459:SF1">
    <property type="entry name" value="EG:BACN32G11.4 PROTEIN"/>
    <property type="match status" value="1"/>
</dbReference>
<dbReference type="InterPro" id="IPR014748">
    <property type="entry name" value="Enoyl-CoA_hydra_C"/>
</dbReference>
<dbReference type="RefSeq" id="WP_066960519.1">
    <property type="nucleotide sequence ID" value="NZ_CP023449.1"/>
</dbReference>
<accession>A0A2A4FVP6</accession>